<dbReference type="PANTHER" id="PTHR46136:SF19">
    <property type="entry name" value="TRANSCRIPTION FACTOR GTE12"/>
    <property type="match status" value="1"/>
</dbReference>
<name>A0A2P5Y579_GOSBA</name>
<evidence type="ECO:0000313" key="2">
    <source>
        <dbReference type="Proteomes" id="UP000239757"/>
    </source>
</evidence>
<dbReference type="AlphaFoldDB" id="A0A2P5Y579"/>
<accession>A0A2P5Y579</accession>
<dbReference type="OrthoDB" id="1918529at2759"/>
<sequence>MMIEPSQKKAKIETQILVAEAAAKMKAEVKLKKQREREREAARIALQKMEKTVEIEKNLEIEMDFVQKRRCIRDLFFGGLTWLPLRYAYCLSVVSCLTCISDNKIYHYHLKLGGSVSTRRLTRLPSIPKNVAKFRKNGNHSS</sequence>
<gene>
    <name evidence="1" type="ORF">GOBAR_AA09915</name>
</gene>
<dbReference type="Proteomes" id="UP000239757">
    <property type="component" value="Unassembled WGS sequence"/>
</dbReference>
<evidence type="ECO:0000313" key="1">
    <source>
        <dbReference type="EMBL" id="PPS10727.1"/>
    </source>
</evidence>
<dbReference type="EMBL" id="KZ663687">
    <property type="protein sequence ID" value="PPS10727.1"/>
    <property type="molecule type" value="Genomic_DNA"/>
</dbReference>
<organism evidence="1 2">
    <name type="scientific">Gossypium barbadense</name>
    <name type="common">Sea Island cotton</name>
    <name type="synonym">Hibiscus barbadensis</name>
    <dbReference type="NCBI Taxonomy" id="3634"/>
    <lineage>
        <taxon>Eukaryota</taxon>
        <taxon>Viridiplantae</taxon>
        <taxon>Streptophyta</taxon>
        <taxon>Embryophyta</taxon>
        <taxon>Tracheophyta</taxon>
        <taxon>Spermatophyta</taxon>
        <taxon>Magnoliopsida</taxon>
        <taxon>eudicotyledons</taxon>
        <taxon>Gunneridae</taxon>
        <taxon>Pentapetalae</taxon>
        <taxon>rosids</taxon>
        <taxon>malvids</taxon>
        <taxon>Malvales</taxon>
        <taxon>Malvaceae</taxon>
        <taxon>Malvoideae</taxon>
        <taxon>Gossypium</taxon>
    </lineage>
</organism>
<dbReference type="InterPro" id="IPR052442">
    <property type="entry name" value="Env_Response_Regulator"/>
</dbReference>
<proteinExistence type="predicted"/>
<dbReference type="PANTHER" id="PTHR46136">
    <property type="entry name" value="TRANSCRIPTION FACTOR GTE8"/>
    <property type="match status" value="1"/>
</dbReference>
<reference evidence="1 2" key="1">
    <citation type="submission" date="2015-01" db="EMBL/GenBank/DDBJ databases">
        <title>Genome of allotetraploid Gossypium barbadense reveals genomic plasticity and fiber elongation in cotton evolution.</title>
        <authorList>
            <person name="Chen X."/>
            <person name="Liu X."/>
            <person name="Zhao B."/>
            <person name="Zheng H."/>
            <person name="Hu Y."/>
            <person name="Lu G."/>
            <person name="Yang C."/>
            <person name="Chen J."/>
            <person name="Shan C."/>
            <person name="Zhang L."/>
            <person name="Zhou Y."/>
            <person name="Wang L."/>
            <person name="Guo W."/>
            <person name="Bai Y."/>
            <person name="Ruan J."/>
            <person name="Shangguan X."/>
            <person name="Mao Y."/>
            <person name="Jiang J."/>
            <person name="Zhu Y."/>
            <person name="Lei J."/>
            <person name="Kang H."/>
            <person name="Chen S."/>
            <person name="He X."/>
            <person name="Wang R."/>
            <person name="Wang Y."/>
            <person name="Chen J."/>
            <person name="Wang L."/>
            <person name="Yu S."/>
            <person name="Wang B."/>
            <person name="Wei J."/>
            <person name="Song S."/>
            <person name="Lu X."/>
            <person name="Gao Z."/>
            <person name="Gu W."/>
            <person name="Deng X."/>
            <person name="Ma D."/>
            <person name="Wang S."/>
            <person name="Liang W."/>
            <person name="Fang L."/>
            <person name="Cai C."/>
            <person name="Zhu X."/>
            <person name="Zhou B."/>
            <person name="Zhang Y."/>
            <person name="Chen Z."/>
            <person name="Xu S."/>
            <person name="Zhu R."/>
            <person name="Wang S."/>
            <person name="Zhang T."/>
            <person name="Zhao G."/>
        </authorList>
    </citation>
    <scope>NUCLEOTIDE SEQUENCE [LARGE SCALE GENOMIC DNA]</scope>
    <source>
        <strain evidence="2">cv. Xinhai21</strain>
        <tissue evidence="1">Leaf</tissue>
    </source>
</reference>
<protein>
    <submittedName>
        <fullName evidence="1">Uncharacterized protein</fullName>
    </submittedName>
</protein>